<keyword evidence="3" id="KW-1185">Reference proteome</keyword>
<dbReference type="PANTHER" id="PTHR11012:SF59">
    <property type="entry name" value="CHK KINASE-LIKE DOMAIN-CONTAINING PROTEIN-RELATED"/>
    <property type="match status" value="1"/>
</dbReference>
<dbReference type="InterPro" id="IPR015897">
    <property type="entry name" value="CHK_kinase-like"/>
</dbReference>
<dbReference type="EnsemblMetazoa" id="ADIR005981-RA">
    <property type="protein sequence ID" value="ADIR005981-PA"/>
    <property type="gene ID" value="ADIR005981"/>
</dbReference>
<dbReference type="PANTHER" id="PTHR11012">
    <property type="entry name" value="PROTEIN KINASE-LIKE DOMAIN-CONTAINING"/>
    <property type="match status" value="1"/>
</dbReference>
<accession>A0A182NEB7</accession>
<sequence>MESTYNIISIQDCIQIVKADRNISDTVVKIITHELQPIPGQPGYLGEYYYLNISFQTENGSTASGRYFMKSLPYHDSVLTKAVEEWGIFRKEAELYEQLFNRYDRAPNRVIKWLPKCVLTRSNVLVLEDLTRAGFETASFQISLNEQHMKVIFDRLAQMHACSFQFELDHLGGKTIGSLFHKEILFETTFTVTSGWFVAGLKGIRKVALERNHHSKDPAKQSMIENELWSCMERIYSLAENTDEFRSVVVHRDLWVNNIMFKYDLTDTLRKSPKDCVLIDFQLARYLPPCVDYLCALYLLTDREHRKQHEEMYVEYYYQSLQAKLNAFDIDGSAVLSKEQFKRSLNHYRLVGLVWAGVLHGFVNFPKGVLDKLHQEDPHTYTRMSMEDRDDFVLAYYDSDHFYRQRLDDVVTESSVAE</sequence>
<evidence type="ECO:0000313" key="3">
    <source>
        <dbReference type="Proteomes" id="UP000075884"/>
    </source>
</evidence>
<proteinExistence type="predicted"/>
<dbReference type="AlphaFoldDB" id="A0A182NEB7"/>
<dbReference type="Pfam" id="PF02958">
    <property type="entry name" value="EcKL"/>
    <property type="match status" value="1"/>
</dbReference>
<evidence type="ECO:0000313" key="2">
    <source>
        <dbReference type="EnsemblMetazoa" id="ADIR005981-PA"/>
    </source>
</evidence>
<organism evidence="2 3">
    <name type="scientific">Anopheles dirus</name>
    <dbReference type="NCBI Taxonomy" id="7168"/>
    <lineage>
        <taxon>Eukaryota</taxon>
        <taxon>Metazoa</taxon>
        <taxon>Ecdysozoa</taxon>
        <taxon>Arthropoda</taxon>
        <taxon>Hexapoda</taxon>
        <taxon>Insecta</taxon>
        <taxon>Pterygota</taxon>
        <taxon>Neoptera</taxon>
        <taxon>Endopterygota</taxon>
        <taxon>Diptera</taxon>
        <taxon>Nematocera</taxon>
        <taxon>Culicoidea</taxon>
        <taxon>Culicidae</taxon>
        <taxon>Anophelinae</taxon>
        <taxon>Anopheles</taxon>
    </lineage>
</organism>
<evidence type="ECO:0000259" key="1">
    <source>
        <dbReference type="SMART" id="SM00587"/>
    </source>
</evidence>
<reference evidence="2" key="2">
    <citation type="submission" date="2020-05" db="UniProtKB">
        <authorList>
            <consortium name="EnsemblMetazoa"/>
        </authorList>
    </citation>
    <scope>IDENTIFICATION</scope>
    <source>
        <strain evidence="2">WRAIR2</strain>
    </source>
</reference>
<dbReference type="InterPro" id="IPR004119">
    <property type="entry name" value="EcKL"/>
</dbReference>
<dbReference type="SMART" id="SM00587">
    <property type="entry name" value="CHK"/>
    <property type="match status" value="1"/>
</dbReference>
<feature type="domain" description="CHK kinase-like" evidence="1">
    <location>
        <begin position="125"/>
        <end position="327"/>
    </location>
</feature>
<protein>
    <submittedName>
        <fullName evidence="2">CHK domain-containing protein</fullName>
    </submittedName>
</protein>
<dbReference type="Proteomes" id="UP000075884">
    <property type="component" value="Unassembled WGS sequence"/>
</dbReference>
<dbReference type="SUPFAM" id="SSF56112">
    <property type="entry name" value="Protein kinase-like (PK-like)"/>
    <property type="match status" value="1"/>
</dbReference>
<reference evidence="3" key="1">
    <citation type="submission" date="2013-03" db="EMBL/GenBank/DDBJ databases">
        <title>The Genome Sequence of Anopheles dirus WRAIR2.</title>
        <authorList>
            <consortium name="The Broad Institute Genomics Platform"/>
            <person name="Neafsey D.E."/>
            <person name="Walton C."/>
            <person name="Walker B."/>
            <person name="Young S.K."/>
            <person name="Zeng Q."/>
            <person name="Gargeya S."/>
            <person name="Fitzgerald M."/>
            <person name="Haas B."/>
            <person name="Abouelleil A."/>
            <person name="Allen A.W."/>
            <person name="Alvarado L."/>
            <person name="Arachchi H.M."/>
            <person name="Berlin A.M."/>
            <person name="Chapman S.B."/>
            <person name="Gainer-Dewar J."/>
            <person name="Goldberg J."/>
            <person name="Griggs A."/>
            <person name="Gujja S."/>
            <person name="Hansen M."/>
            <person name="Howarth C."/>
            <person name="Imamovic A."/>
            <person name="Ireland A."/>
            <person name="Larimer J."/>
            <person name="McCowan C."/>
            <person name="Murphy C."/>
            <person name="Pearson M."/>
            <person name="Poon T.W."/>
            <person name="Priest M."/>
            <person name="Roberts A."/>
            <person name="Saif S."/>
            <person name="Shea T."/>
            <person name="Sisk P."/>
            <person name="Sykes S."/>
            <person name="Wortman J."/>
            <person name="Nusbaum C."/>
            <person name="Birren B."/>
        </authorList>
    </citation>
    <scope>NUCLEOTIDE SEQUENCE [LARGE SCALE GENOMIC DNA]</scope>
    <source>
        <strain evidence="3">WRAIR2</strain>
    </source>
</reference>
<dbReference type="Gene3D" id="3.90.1200.10">
    <property type="match status" value="1"/>
</dbReference>
<dbReference type="InterPro" id="IPR011009">
    <property type="entry name" value="Kinase-like_dom_sf"/>
</dbReference>
<name>A0A182NEB7_9DIPT</name>
<dbReference type="VEuPathDB" id="VectorBase:ADIR005981"/>